<proteinExistence type="predicted"/>
<dbReference type="AlphaFoldDB" id="A0AAF3FBE9"/>
<evidence type="ECO:0000313" key="2">
    <source>
        <dbReference type="WBParaSite" id="MBELARI_LOCUS4280"/>
    </source>
</evidence>
<name>A0AAF3FBE9_9BILA</name>
<sequence>MLSSNWVLVPPDAPKALVKPMKHEASKHLDEAVEESLFDYQPTQIVRGRLKFSKDWFKRIKSERPELISIMPLKQCHWIKILRVTLHQVMTPTSILAKTNASTTKETAYSNDLKK</sequence>
<dbReference type="WBParaSite" id="MBELARI_LOCUS4280">
    <property type="protein sequence ID" value="MBELARI_LOCUS4280"/>
    <property type="gene ID" value="MBELARI_LOCUS4280"/>
</dbReference>
<evidence type="ECO:0000313" key="1">
    <source>
        <dbReference type="Proteomes" id="UP000887575"/>
    </source>
</evidence>
<dbReference type="Gene3D" id="1.20.1280.270">
    <property type="match status" value="1"/>
</dbReference>
<reference evidence="2" key="1">
    <citation type="submission" date="2024-02" db="UniProtKB">
        <authorList>
            <consortium name="WormBaseParasite"/>
        </authorList>
    </citation>
    <scope>IDENTIFICATION</scope>
</reference>
<keyword evidence="1" id="KW-1185">Reference proteome</keyword>
<protein>
    <submittedName>
        <fullName evidence="2">Uncharacterized protein</fullName>
    </submittedName>
</protein>
<accession>A0AAF3FBE9</accession>
<dbReference type="Proteomes" id="UP000887575">
    <property type="component" value="Unassembled WGS sequence"/>
</dbReference>
<organism evidence="1 2">
    <name type="scientific">Mesorhabditis belari</name>
    <dbReference type="NCBI Taxonomy" id="2138241"/>
    <lineage>
        <taxon>Eukaryota</taxon>
        <taxon>Metazoa</taxon>
        <taxon>Ecdysozoa</taxon>
        <taxon>Nematoda</taxon>
        <taxon>Chromadorea</taxon>
        <taxon>Rhabditida</taxon>
        <taxon>Rhabditina</taxon>
        <taxon>Rhabditomorpha</taxon>
        <taxon>Rhabditoidea</taxon>
        <taxon>Rhabditidae</taxon>
        <taxon>Mesorhabditinae</taxon>
        <taxon>Mesorhabditis</taxon>
    </lineage>
</organism>